<name>A0AAV7V4R7_PLEWA</name>
<evidence type="ECO:0000256" key="1">
    <source>
        <dbReference type="SAM" id="MobiDB-lite"/>
    </source>
</evidence>
<feature type="region of interest" description="Disordered" evidence="1">
    <location>
        <begin position="37"/>
        <end position="128"/>
    </location>
</feature>
<dbReference type="EMBL" id="JANPWB010000004">
    <property type="protein sequence ID" value="KAJ1195781.1"/>
    <property type="molecule type" value="Genomic_DNA"/>
</dbReference>
<feature type="compositionally biased region" description="Low complexity" evidence="1">
    <location>
        <begin position="75"/>
        <end position="99"/>
    </location>
</feature>
<comment type="caution">
    <text evidence="2">The sequence shown here is derived from an EMBL/GenBank/DDBJ whole genome shotgun (WGS) entry which is preliminary data.</text>
</comment>
<organism evidence="2 3">
    <name type="scientific">Pleurodeles waltl</name>
    <name type="common">Iberian ribbed newt</name>
    <dbReference type="NCBI Taxonomy" id="8319"/>
    <lineage>
        <taxon>Eukaryota</taxon>
        <taxon>Metazoa</taxon>
        <taxon>Chordata</taxon>
        <taxon>Craniata</taxon>
        <taxon>Vertebrata</taxon>
        <taxon>Euteleostomi</taxon>
        <taxon>Amphibia</taxon>
        <taxon>Batrachia</taxon>
        <taxon>Caudata</taxon>
        <taxon>Salamandroidea</taxon>
        <taxon>Salamandridae</taxon>
        <taxon>Pleurodelinae</taxon>
        <taxon>Pleurodeles</taxon>
    </lineage>
</organism>
<proteinExistence type="predicted"/>
<protein>
    <submittedName>
        <fullName evidence="2">Uncharacterized protein</fullName>
    </submittedName>
</protein>
<dbReference type="AlphaFoldDB" id="A0AAV7V4R7"/>
<gene>
    <name evidence="2" type="ORF">NDU88_005049</name>
</gene>
<evidence type="ECO:0000313" key="2">
    <source>
        <dbReference type="EMBL" id="KAJ1195781.1"/>
    </source>
</evidence>
<accession>A0AAV7V4R7</accession>
<dbReference type="Proteomes" id="UP001066276">
    <property type="component" value="Chromosome 2_2"/>
</dbReference>
<reference evidence="2" key="1">
    <citation type="journal article" date="2022" name="bioRxiv">
        <title>Sequencing and chromosome-scale assembly of the giantPleurodeles waltlgenome.</title>
        <authorList>
            <person name="Brown T."/>
            <person name="Elewa A."/>
            <person name="Iarovenko S."/>
            <person name="Subramanian E."/>
            <person name="Araus A.J."/>
            <person name="Petzold A."/>
            <person name="Susuki M."/>
            <person name="Suzuki K.-i.T."/>
            <person name="Hayashi T."/>
            <person name="Toyoda A."/>
            <person name="Oliveira C."/>
            <person name="Osipova E."/>
            <person name="Leigh N.D."/>
            <person name="Simon A."/>
            <person name="Yun M.H."/>
        </authorList>
    </citation>
    <scope>NUCLEOTIDE SEQUENCE</scope>
    <source>
        <strain evidence="2">20211129_DDA</strain>
        <tissue evidence="2">Liver</tissue>
    </source>
</reference>
<keyword evidence="3" id="KW-1185">Reference proteome</keyword>
<evidence type="ECO:0000313" key="3">
    <source>
        <dbReference type="Proteomes" id="UP001066276"/>
    </source>
</evidence>
<sequence>MYVDNDYSGWQLLLNAHGQKQLDLSLVRLWHVLSTVAHAENTEGPEELEEPAGYQDRGTETRGPGGCFDPAPSDTTTVTNTSAATHEVPKAAGKAAVAATMTRRKAGPPQPRRDGDISSNLGLPSGER</sequence>